<dbReference type="SMART" id="SM00257">
    <property type="entry name" value="LysM"/>
    <property type="match status" value="1"/>
</dbReference>
<dbReference type="SUPFAM" id="SSF54106">
    <property type="entry name" value="LysM domain"/>
    <property type="match status" value="1"/>
</dbReference>
<evidence type="ECO:0000256" key="6">
    <source>
        <dbReference type="SAM" id="MobiDB-lite"/>
    </source>
</evidence>
<evidence type="ECO:0000256" key="1">
    <source>
        <dbReference type="ARBA" id="ARBA00010266"/>
    </source>
</evidence>
<evidence type="ECO:0000313" key="9">
    <source>
        <dbReference type="Proteomes" id="UP001252875"/>
    </source>
</evidence>
<dbReference type="Pfam" id="PF01476">
    <property type="entry name" value="LysM"/>
    <property type="match status" value="1"/>
</dbReference>
<dbReference type="InterPro" id="IPR036779">
    <property type="entry name" value="LysM_dom_sf"/>
</dbReference>
<dbReference type="SMART" id="SM00047">
    <property type="entry name" value="LYZ2"/>
    <property type="match status" value="1"/>
</dbReference>
<dbReference type="EMBL" id="JARPYI010000015">
    <property type="protein sequence ID" value="MDT2602032.1"/>
    <property type="molecule type" value="Genomic_DNA"/>
</dbReference>
<evidence type="ECO:0000259" key="7">
    <source>
        <dbReference type="PROSITE" id="PS51782"/>
    </source>
</evidence>
<dbReference type="Proteomes" id="UP001252875">
    <property type="component" value="Unassembled WGS sequence"/>
</dbReference>
<name>A0ABU3F4J4_9ENTE</name>
<dbReference type="Gene3D" id="4.10.80.30">
    <property type="entry name" value="DNA polymerase, domain 6"/>
    <property type="match status" value="1"/>
</dbReference>
<evidence type="ECO:0000313" key="8">
    <source>
        <dbReference type="EMBL" id="MDT2602032.1"/>
    </source>
</evidence>
<comment type="caution">
    <text evidence="8">The sequence shown here is derived from an EMBL/GenBank/DDBJ whole genome shotgun (WGS) entry which is preliminary data.</text>
</comment>
<accession>A0ABU3F4J4</accession>
<dbReference type="Gene3D" id="3.10.350.10">
    <property type="entry name" value="LysM domain"/>
    <property type="match status" value="1"/>
</dbReference>
<dbReference type="InterPro" id="IPR018392">
    <property type="entry name" value="LysM"/>
</dbReference>
<evidence type="ECO:0000256" key="2">
    <source>
        <dbReference type="ARBA" id="ARBA00022529"/>
    </source>
</evidence>
<organism evidence="8 9">
    <name type="scientific">Enterococcus hulanensis</name>
    <dbReference type="NCBI Taxonomy" id="2559929"/>
    <lineage>
        <taxon>Bacteria</taxon>
        <taxon>Bacillati</taxon>
        <taxon>Bacillota</taxon>
        <taxon>Bacilli</taxon>
        <taxon>Lactobacillales</taxon>
        <taxon>Enterococcaceae</taxon>
        <taxon>Enterococcus</taxon>
    </lineage>
</organism>
<dbReference type="PROSITE" id="PS51782">
    <property type="entry name" value="LYSM"/>
    <property type="match status" value="1"/>
</dbReference>
<evidence type="ECO:0000256" key="3">
    <source>
        <dbReference type="ARBA" id="ARBA00022638"/>
    </source>
</evidence>
<keyword evidence="9" id="KW-1185">Reference proteome</keyword>
<dbReference type="PANTHER" id="PTHR33308">
    <property type="entry name" value="PEPTIDOGLYCAN HYDROLASE FLGJ"/>
    <property type="match status" value="1"/>
</dbReference>
<dbReference type="PANTHER" id="PTHR33308:SF9">
    <property type="entry name" value="PEPTIDOGLYCAN HYDROLASE FLGJ"/>
    <property type="match status" value="1"/>
</dbReference>
<evidence type="ECO:0000256" key="4">
    <source>
        <dbReference type="ARBA" id="ARBA00022801"/>
    </source>
</evidence>
<proteinExistence type="inferred from homology"/>
<feature type="domain" description="LysM" evidence="7">
    <location>
        <begin position="245"/>
        <end position="289"/>
    </location>
</feature>
<keyword evidence="2" id="KW-0929">Antimicrobial</keyword>
<dbReference type="Gene3D" id="1.10.530.10">
    <property type="match status" value="1"/>
</dbReference>
<reference evidence="8 9" key="1">
    <citation type="submission" date="2023-03" db="EMBL/GenBank/DDBJ databases">
        <authorList>
            <person name="Shen W."/>
            <person name="Cai J."/>
        </authorList>
    </citation>
    <scope>NUCLEOTIDE SEQUENCE [LARGE SCALE GENOMIC DNA]</scope>
    <source>
        <strain evidence="8 9">D6-4</strain>
    </source>
</reference>
<keyword evidence="3" id="KW-0081">Bacteriolytic enzyme</keyword>
<gene>
    <name evidence="8" type="ORF">P7D85_19930</name>
</gene>
<dbReference type="Pfam" id="PF01832">
    <property type="entry name" value="Glucosaminidase"/>
    <property type="match status" value="1"/>
</dbReference>
<sequence>MNQFKTRIEKYNYIKTQQKEKRMKTAKRTVPLLGTAMILSPAVLNMNTVKANAAETGQVQNQSAFIEQLGASAMQVSASSDLYASIMVAQALVETGFGTSTLSAAPYYNLFGVKEYSGGPSVTMSTQEYLNGQWVTMNEPFAVYSSYAESFQAHASLLASSYYAGAWKSHTNSYQDAAVYLTGRYATDPSYASKLISLIQSYNLTRFDTPGAGTAVQTTDQTQTAADQGVQQTTQTTSSSQASGQSYTVQSGDSIWGIAEKFGISVDQLLTDNGWSTDSTIMPGDTIVI</sequence>
<protein>
    <recommendedName>
        <fullName evidence="5">Peptidoglycan hydrolase</fullName>
    </recommendedName>
</protein>
<dbReference type="InterPro" id="IPR002901">
    <property type="entry name" value="MGlyc_endo_b_GlcNAc-like_dom"/>
</dbReference>
<dbReference type="InterPro" id="IPR051056">
    <property type="entry name" value="Glycosyl_Hydrolase_73"/>
</dbReference>
<dbReference type="RefSeq" id="WP_311821621.1">
    <property type="nucleotide sequence ID" value="NZ_JARPYF010000014.1"/>
</dbReference>
<evidence type="ECO:0000256" key="5">
    <source>
        <dbReference type="ARBA" id="ARBA00032108"/>
    </source>
</evidence>
<comment type="similarity">
    <text evidence="1">Belongs to the glycosyl hydrolase 73 family.</text>
</comment>
<dbReference type="PRINTS" id="PR01002">
    <property type="entry name" value="FLGFLGJ"/>
</dbReference>
<keyword evidence="4" id="KW-0378">Hydrolase</keyword>
<feature type="region of interest" description="Disordered" evidence="6">
    <location>
        <begin position="213"/>
        <end position="245"/>
    </location>
</feature>
<dbReference type="CDD" id="cd00118">
    <property type="entry name" value="LysM"/>
    <property type="match status" value="1"/>
</dbReference>